<organism evidence="1 2">
    <name type="scientific">Rhodoferax saidenbachensis</name>
    <dbReference type="NCBI Taxonomy" id="1484693"/>
    <lineage>
        <taxon>Bacteria</taxon>
        <taxon>Pseudomonadati</taxon>
        <taxon>Pseudomonadota</taxon>
        <taxon>Betaproteobacteria</taxon>
        <taxon>Burkholderiales</taxon>
        <taxon>Comamonadaceae</taxon>
        <taxon>Rhodoferax</taxon>
    </lineage>
</organism>
<gene>
    <name evidence="1" type="ORF">RS694_09050</name>
</gene>
<dbReference type="RefSeq" id="WP_029707649.1">
    <property type="nucleotide sequence ID" value="NZ_CP019239.1"/>
</dbReference>
<keyword evidence="2" id="KW-1185">Reference proteome</keyword>
<sequence length="196" mass="21384">MAEPDTLANNQLTDAVLALVLQVPGSQEQAVAQPALRAHVVARKAARNASLIASSLSLPPGFLGWLTVLPELLGVWRLQAQMVSDIAAVYGKHKTLGREQMLYCLFKHMSAQLFRDVIVRVGERALVRQTSLKLLQALVKQLGAQVTQTVIRKSAARFVPLLGAVGVGAYAYFDTLQVAKTAVELFEREIVIEVEK</sequence>
<evidence type="ECO:0000313" key="1">
    <source>
        <dbReference type="EMBL" id="APW42664.1"/>
    </source>
</evidence>
<dbReference type="Proteomes" id="UP000186110">
    <property type="component" value="Chromosome"/>
</dbReference>
<dbReference type="eggNOG" id="ENOG5030UDZ">
    <property type="taxonomic scope" value="Bacteria"/>
</dbReference>
<proteinExistence type="predicted"/>
<reference evidence="1 2" key="1">
    <citation type="submission" date="2017-01" db="EMBL/GenBank/DDBJ databases">
        <authorList>
            <person name="Mah S.A."/>
            <person name="Swanson W.J."/>
            <person name="Moy G.W."/>
            <person name="Vacquier V.D."/>
        </authorList>
    </citation>
    <scope>NUCLEOTIDE SEQUENCE [LARGE SCALE GENOMIC DNA]</scope>
    <source>
        <strain evidence="1 2">DSM 22694</strain>
    </source>
</reference>
<accession>A0A1P8K9H1</accession>
<dbReference type="STRING" id="1484693.RS694_09050"/>
<evidence type="ECO:0008006" key="3">
    <source>
        <dbReference type="Google" id="ProtNLM"/>
    </source>
</evidence>
<name>A0A1P8K9H1_9BURK</name>
<dbReference type="EMBL" id="CP019239">
    <property type="protein sequence ID" value="APW42664.1"/>
    <property type="molecule type" value="Genomic_DNA"/>
</dbReference>
<protein>
    <recommendedName>
        <fullName evidence="3">EcsC family protein</fullName>
    </recommendedName>
</protein>
<dbReference type="AlphaFoldDB" id="A0A1P8K9H1"/>
<evidence type="ECO:0000313" key="2">
    <source>
        <dbReference type="Proteomes" id="UP000186110"/>
    </source>
</evidence>
<dbReference type="KEGG" id="rsb:RS694_09050"/>